<protein>
    <recommendedName>
        <fullName evidence="4">DUF4446 domain-containing protein</fullName>
    </recommendedName>
</protein>
<dbReference type="EMBL" id="PFDX01000013">
    <property type="protein sequence ID" value="PJE57567.1"/>
    <property type="molecule type" value="Genomic_DNA"/>
</dbReference>
<keyword evidence="1" id="KW-1133">Transmembrane helix</keyword>
<sequence length="156" mass="17642">MINLSIENLIIILLLATLLAWTIVLQIWLAKVQKKLKLFLKGKKVKDLEEVISEQMKRMKGIEDNVDKLFKWNDDLQKIVNISITKVGVVRFNPFKDTGGDQSFVVALLDSKNNGLVLSSLHSREGTRIYTKPIEKAASIYNLTDEEQEAIAKAMG</sequence>
<evidence type="ECO:0000256" key="1">
    <source>
        <dbReference type="SAM" id="Phobius"/>
    </source>
</evidence>
<keyword evidence="1" id="KW-0472">Membrane</keyword>
<reference evidence="3" key="1">
    <citation type="submission" date="2017-09" db="EMBL/GenBank/DDBJ databases">
        <title>Depth-based differentiation of microbial function through sediment-hosted aquifers and enrichment of novel symbionts in the deep terrestrial subsurface.</title>
        <authorList>
            <person name="Probst A.J."/>
            <person name="Ladd B."/>
            <person name="Jarett J.K."/>
            <person name="Geller-Mcgrath D.E."/>
            <person name="Sieber C.M.K."/>
            <person name="Emerson J.B."/>
            <person name="Anantharaman K."/>
            <person name="Thomas B.C."/>
            <person name="Malmstrom R."/>
            <person name="Stieglmeier M."/>
            <person name="Klingl A."/>
            <person name="Woyke T."/>
            <person name="Ryan C.M."/>
            <person name="Banfield J.F."/>
        </authorList>
    </citation>
    <scope>NUCLEOTIDE SEQUENCE [LARGE SCALE GENOMIC DNA]</scope>
</reference>
<organism evidence="2 3">
    <name type="scientific">Candidatus Portnoybacteria bacterium CG10_big_fil_rev_8_21_14_0_10_38_18</name>
    <dbReference type="NCBI Taxonomy" id="1974813"/>
    <lineage>
        <taxon>Bacteria</taxon>
        <taxon>Candidatus Portnoyibacteriota</taxon>
    </lineage>
</organism>
<comment type="caution">
    <text evidence="2">The sequence shown here is derived from an EMBL/GenBank/DDBJ whole genome shotgun (WGS) entry which is preliminary data.</text>
</comment>
<gene>
    <name evidence="2" type="ORF">COU82_01295</name>
</gene>
<evidence type="ECO:0008006" key="4">
    <source>
        <dbReference type="Google" id="ProtNLM"/>
    </source>
</evidence>
<evidence type="ECO:0000313" key="3">
    <source>
        <dbReference type="Proteomes" id="UP000231648"/>
    </source>
</evidence>
<proteinExistence type="predicted"/>
<name>A0A2M8KCC3_9BACT</name>
<keyword evidence="1" id="KW-0812">Transmembrane</keyword>
<dbReference type="InterPro" id="IPR027981">
    <property type="entry name" value="DUF4446"/>
</dbReference>
<feature type="transmembrane region" description="Helical" evidence="1">
    <location>
        <begin position="6"/>
        <end position="29"/>
    </location>
</feature>
<dbReference type="Pfam" id="PF14584">
    <property type="entry name" value="DUF4446"/>
    <property type="match status" value="1"/>
</dbReference>
<evidence type="ECO:0000313" key="2">
    <source>
        <dbReference type="EMBL" id="PJE57567.1"/>
    </source>
</evidence>
<dbReference type="Proteomes" id="UP000231648">
    <property type="component" value="Unassembled WGS sequence"/>
</dbReference>
<dbReference type="AlphaFoldDB" id="A0A2M8KCC3"/>
<accession>A0A2M8KCC3</accession>